<reference evidence="2" key="1">
    <citation type="submission" date="2020-05" db="EMBL/GenBank/DDBJ databases">
        <title>Mycena genomes resolve the evolution of fungal bioluminescence.</title>
        <authorList>
            <person name="Tsai I.J."/>
        </authorList>
    </citation>
    <scope>NUCLEOTIDE SEQUENCE</scope>
    <source>
        <strain evidence="2">160909Yilan</strain>
    </source>
</reference>
<feature type="compositionally biased region" description="Acidic residues" evidence="1">
    <location>
        <begin position="322"/>
        <end position="338"/>
    </location>
</feature>
<dbReference type="EMBL" id="JACAZH010000002">
    <property type="protein sequence ID" value="KAF7375407.1"/>
    <property type="molecule type" value="Genomic_DNA"/>
</dbReference>
<protein>
    <submittedName>
        <fullName evidence="2">Uncharacterized protein</fullName>
    </submittedName>
</protein>
<feature type="compositionally biased region" description="Polar residues" evidence="1">
    <location>
        <begin position="806"/>
        <end position="817"/>
    </location>
</feature>
<evidence type="ECO:0000256" key="1">
    <source>
        <dbReference type="SAM" id="MobiDB-lite"/>
    </source>
</evidence>
<feature type="region of interest" description="Disordered" evidence="1">
    <location>
        <begin position="13"/>
        <end position="59"/>
    </location>
</feature>
<dbReference type="Proteomes" id="UP000623467">
    <property type="component" value="Unassembled WGS sequence"/>
</dbReference>
<name>A0A8H6ZD17_9AGAR</name>
<feature type="compositionally biased region" description="Polar residues" evidence="1">
    <location>
        <begin position="732"/>
        <end position="748"/>
    </location>
</feature>
<feature type="region of interest" description="Disordered" evidence="1">
    <location>
        <begin position="106"/>
        <end position="133"/>
    </location>
</feature>
<evidence type="ECO:0000313" key="2">
    <source>
        <dbReference type="EMBL" id="KAF7375407.1"/>
    </source>
</evidence>
<sequence>MPIRLALLQPRLSTHVGGSTASRVPATAAGAAPAHRRASNAASASASSSSLDLGHRRPPMSMEPIMRSIPMPPPPLRASSLRRCRSTFPCPHLHLASCPGPCRCRRLSPHRSSRSSAPASGGSVRGRHARRVRPASVRAWGRCALRRSPPSALAPGLGANAIIPLGRGSAGGVGRDRERELSTIIEHATGESHGWDALRQQTPWTRRSSPYSDPRGMEEWRRETDEEAARPPPSPVTSPGMLSPYDPIRPPQNQSGNVQERSSQDSLQSNLRRSSSGSSTVNITIVPPSRPASIGQPADPPTQGSGGFLSPDEVASVVPGIPEEDDDDDDDDDDDSDDLPVPGFVMGPLPAFAQGVSSLPPGFVPVSVAPAQAGNAQPQPPTGAGSSWGPPPGPASRQGMGDLNATWTAPPVIGANSTEPVHPPSRQSVRSTPSTVNPNPAVTWAAPGVPATYSSTYPSRPPSRGTTMAMLGDPGSAARAAPPLTVEPPARPVSRLGNPAAVTHGSEFAGRQTASGFTVERPSSRMGMGNPMNVGVSDPSAHPSSRQMGGILENPAGSFRVEPVHPQSRQGPAAQSQVGGGGAAASNRSLGGQYAFGQTSVSANQPARPLGFSGDPPAGGILGNTNSGFTVERPQSRQGMHANPANPWPGVPAASNALGPGGGFTVERPQSRQGMRNNAADAWGPPAGNPMAQPTRPPSRGILGNSAGNFTVEPVRPQTQGHAVQGGAPAPNWTQGGRHTYGQGSAAASQPVRPLGFTADPPARPLSRLGTSGAGLGADPARPPSGQMGGMPGNPHSGFTVERPQSRQGMHANTANQWPGPPIPGPNTSGPGGGFTVERPQSRQGMHPSPANPWPGPNALGPGSGFTVERPQSRQGMHNNPSGAWAAPGANAMGPSQVSGPPGANYQPPLGFQTVSTGNAGTVPLSPLPTRPQAFLGAENAPMRSTTPRQIYGPPAANPSLYGAPTPGAAAGYPLPHNAI</sequence>
<feature type="compositionally biased region" description="Low complexity" evidence="1">
    <location>
        <begin position="264"/>
        <end position="286"/>
    </location>
</feature>
<dbReference type="OrthoDB" id="3068160at2759"/>
<feature type="region of interest" description="Disordered" evidence="1">
    <location>
        <begin position="504"/>
        <end position="590"/>
    </location>
</feature>
<feature type="compositionally biased region" description="Low complexity" evidence="1">
    <location>
        <begin position="371"/>
        <end position="388"/>
    </location>
</feature>
<feature type="region of interest" description="Disordered" evidence="1">
    <location>
        <begin position="371"/>
        <end position="441"/>
    </location>
</feature>
<keyword evidence="3" id="KW-1185">Reference proteome</keyword>
<gene>
    <name evidence="2" type="ORF">MSAN_00428300</name>
</gene>
<comment type="caution">
    <text evidence="2">The sequence shown here is derived from an EMBL/GenBank/DDBJ whole genome shotgun (WGS) entry which is preliminary data.</text>
</comment>
<feature type="compositionally biased region" description="Polar residues" evidence="1">
    <location>
        <begin position="415"/>
        <end position="440"/>
    </location>
</feature>
<feature type="compositionally biased region" description="Polar residues" evidence="1">
    <location>
        <begin position="199"/>
        <end position="211"/>
    </location>
</feature>
<organism evidence="2 3">
    <name type="scientific">Mycena sanguinolenta</name>
    <dbReference type="NCBI Taxonomy" id="230812"/>
    <lineage>
        <taxon>Eukaryota</taxon>
        <taxon>Fungi</taxon>
        <taxon>Dikarya</taxon>
        <taxon>Basidiomycota</taxon>
        <taxon>Agaricomycotina</taxon>
        <taxon>Agaricomycetes</taxon>
        <taxon>Agaricomycetidae</taxon>
        <taxon>Agaricales</taxon>
        <taxon>Marasmiineae</taxon>
        <taxon>Mycenaceae</taxon>
        <taxon>Mycena</taxon>
    </lineage>
</organism>
<feature type="region of interest" description="Disordered" evidence="1">
    <location>
        <begin position="605"/>
        <end position="922"/>
    </location>
</feature>
<evidence type="ECO:0000313" key="3">
    <source>
        <dbReference type="Proteomes" id="UP000623467"/>
    </source>
</evidence>
<accession>A0A8H6ZD17</accession>
<feature type="compositionally biased region" description="Polar residues" evidence="1">
    <location>
        <begin position="251"/>
        <end position="261"/>
    </location>
</feature>
<feature type="region of interest" description="Disordered" evidence="1">
    <location>
        <begin position="148"/>
        <end position="346"/>
    </location>
</feature>
<proteinExistence type="predicted"/>
<dbReference type="AlphaFoldDB" id="A0A8H6ZD17"/>
<feature type="compositionally biased region" description="Low complexity" evidence="1">
    <location>
        <begin position="21"/>
        <end position="50"/>
    </location>
</feature>
<feature type="compositionally biased region" description="Basic and acidic residues" evidence="1">
    <location>
        <begin position="215"/>
        <end position="229"/>
    </location>
</feature>
<feature type="compositionally biased region" description="Polar residues" evidence="1">
    <location>
        <begin position="873"/>
        <end position="882"/>
    </location>
</feature>